<dbReference type="EC" id="1.5.1.3" evidence="3 7"/>
<dbReference type="GO" id="GO:0046655">
    <property type="term" value="P:folic acid metabolic process"/>
    <property type="evidence" value="ECO:0007669"/>
    <property type="project" value="TreeGrafter"/>
</dbReference>
<dbReference type="GO" id="GO:0005829">
    <property type="term" value="C:cytosol"/>
    <property type="evidence" value="ECO:0007669"/>
    <property type="project" value="TreeGrafter"/>
</dbReference>
<dbReference type="InterPro" id="IPR012259">
    <property type="entry name" value="DHFR"/>
</dbReference>
<dbReference type="UniPathway" id="UPA00077">
    <property type="reaction ID" value="UER00158"/>
</dbReference>
<dbReference type="GO" id="GO:0006730">
    <property type="term" value="P:one-carbon metabolic process"/>
    <property type="evidence" value="ECO:0007669"/>
    <property type="project" value="UniProtKB-KW"/>
</dbReference>
<dbReference type="GO" id="GO:0004146">
    <property type="term" value="F:dihydrofolate reductase activity"/>
    <property type="evidence" value="ECO:0007669"/>
    <property type="project" value="UniProtKB-EC"/>
</dbReference>
<comment type="similarity">
    <text evidence="2 7">Belongs to the dihydrofolate reductase family.</text>
</comment>
<dbReference type="RefSeq" id="WP_126416879.1">
    <property type="nucleotide sequence ID" value="NZ_LR134476.1"/>
</dbReference>
<keyword evidence="6 7" id="KW-0560">Oxidoreductase</keyword>
<dbReference type="PROSITE" id="PS51330">
    <property type="entry name" value="DHFR_2"/>
    <property type="match status" value="1"/>
</dbReference>
<sequence length="186" mass="20388">MLGLIWAQGHDRAIGRDGAMAWHVPEDMAFFRTMTTGHPVIMGRKTWESLGEKYRPLPGRQNIVVTRNPGYFANGALLAPSVEEAYSLARMSAKAATGEDDPLVWVMGGGQIYAAALELADGVVVTDIDLEVPGADTFAPHIPFDWETVSSDPERGWHTSTNGTRYRMSVYRKKRSGFNPGGQIGH</sequence>
<evidence type="ECO:0000313" key="10">
    <source>
        <dbReference type="Proteomes" id="UP000269542"/>
    </source>
</evidence>
<evidence type="ECO:0000256" key="6">
    <source>
        <dbReference type="ARBA" id="ARBA00023002"/>
    </source>
</evidence>
<dbReference type="EMBL" id="LR134476">
    <property type="protein sequence ID" value="VEI13817.1"/>
    <property type="molecule type" value="Genomic_DNA"/>
</dbReference>
<keyword evidence="4 7" id="KW-0554">One-carbon metabolism</keyword>
<dbReference type="Proteomes" id="UP000269542">
    <property type="component" value="Chromosome"/>
</dbReference>
<dbReference type="PIRSF" id="PIRSF000194">
    <property type="entry name" value="DHFR"/>
    <property type="match status" value="1"/>
</dbReference>
<evidence type="ECO:0000256" key="5">
    <source>
        <dbReference type="ARBA" id="ARBA00022857"/>
    </source>
</evidence>
<dbReference type="GO" id="GO:0050661">
    <property type="term" value="F:NADP binding"/>
    <property type="evidence" value="ECO:0007669"/>
    <property type="project" value="InterPro"/>
</dbReference>
<protein>
    <recommendedName>
        <fullName evidence="3 7">Dihydrofolate reductase</fullName>
        <ecNumber evidence="3 7">1.5.1.3</ecNumber>
    </recommendedName>
</protein>
<evidence type="ECO:0000259" key="8">
    <source>
        <dbReference type="PROSITE" id="PS51330"/>
    </source>
</evidence>
<dbReference type="PRINTS" id="PR00070">
    <property type="entry name" value="DHFR"/>
</dbReference>
<feature type="domain" description="DHFR" evidence="8">
    <location>
        <begin position="1"/>
        <end position="173"/>
    </location>
</feature>
<dbReference type="AlphaFoldDB" id="A0A3S4YYV3"/>
<dbReference type="InterPro" id="IPR001796">
    <property type="entry name" value="DHFR_dom"/>
</dbReference>
<gene>
    <name evidence="9" type="primary">folA</name>
    <name evidence="9" type="ORF">NCTC13354_01540</name>
</gene>
<evidence type="ECO:0000256" key="4">
    <source>
        <dbReference type="ARBA" id="ARBA00022563"/>
    </source>
</evidence>
<evidence type="ECO:0000256" key="7">
    <source>
        <dbReference type="PIRNR" id="PIRNR000194"/>
    </source>
</evidence>
<name>A0A3S4YYV3_9ACTO</name>
<comment type="pathway">
    <text evidence="1 7">Cofactor biosynthesis; tetrahydrofolate biosynthesis; 5,6,7,8-tetrahydrofolate from 7,8-dihydrofolate: step 1/1.</text>
</comment>
<dbReference type="GO" id="GO:0046654">
    <property type="term" value="P:tetrahydrofolate biosynthetic process"/>
    <property type="evidence" value="ECO:0007669"/>
    <property type="project" value="UniProtKB-UniPathway"/>
</dbReference>
<evidence type="ECO:0000256" key="2">
    <source>
        <dbReference type="ARBA" id="ARBA00009539"/>
    </source>
</evidence>
<evidence type="ECO:0000256" key="3">
    <source>
        <dbReference type="ARBA" id="ARBA00012856"/>
    </source>
</evidence>
<keyword evidence="10" id="KW-1185">Reference proteome</keyword>
<dbReference type="SUPFAM" id="SSF53597">
    <property type="entry name" value="Dihydrofolate reductase-like"/>
    <property type="match status" value="1"/>
</dbReference>
<dbReference type="PANTHER" id="PTHR48069">
    <property type="entry name" value="DIHYDROFOLATE REDUCTASE"/>
    <property type="match status" value="1"/>
</dbReference>
<keyword evidence="5 7" id="KW-0521">NADP</keyword>
<comment type="catalytic activity">
    <reaction evidence="7">
        <text>(6S)-5,6,7,8-tetrahydrofolate + NADP(+) = 7,8-dihydrofolate + NADPH + H(+)</text>
        <dbReference type="Rhea" id="RHEA:15009"/>
        <dbReference type="ChEBI" id="CHEBI:15378"/>
        <dbReference type="ChEBI" id="CHEBI:57451"/>
        <dbReference type="ChEBI" id="CHEBI:57453"/>
        <dbReference type="ChEBI" id="CHEBI:57783"/>
        <dbReference type="ChEBI" id="CHEBI:58349"/>
        <dbReference type="EC" id="1.5.1.3"/>
    </reaction>
</comment>
<dbReference type="OrthoDB" id="9804315at2"/>
<accession>A0A3S4YYV3</accession>
<evidence type="ECO:0000313" key="9">
    <source>
        <dbReference type="EMBL" id="VEI13817.1"/>
    </source>
</evidence>
<reference evidence="9 10" key="1">
    <citation type="submission" date="2018-12" db="EMBL/GenBank/DDBJ databases">
        <authorList>
            <consortium name="Pathogen Informatics"/>
        </authorList>
    </citation>
    <scope>NUCLEOTIDE SEQUENCE [LARGE SCALE GENOMIC DNA]</scope>
    <source>
        <strain evidence="9 10">NCTC13354</strain>
    </source>
</reference>
<evidence type="ECO:0000256" key="1">
    <source>
        <dbReference type="ARBA" id="ARBA00004903"/>
    </source>
</evidence>
<dbReference type="KEGG" id="tbw:NCTC13354_01540"/>
<dbReference type="GO" id="GO:0046452">
    <property type="term" value="P:dihydrofolate metabolic process"/>
    <property type="evidence" value="ECO:0007669"/>
    <property type="project" value="TreeGrafter"/>
</dbReference>
<comment type="function">
    <text evidence="7">Key enzyme in folate metabolism. Catalyzes an essential reaction for de novo glycine and purine synthesis, and for DNA precursor synthesis.</text>
</comment>
<dbReference type="CDD" id="cd00209">
    <property type="entry name" value="DHFR"/>
    <property type="match status" value="1"/>
</dbReference>
<dbReference type="Gene3D" id="3.40.430.10">
    <property type="entry name" value="Dihydrofolate Reductase, subunit A"/>
    <property type="match status" value="1"/>
</dbReference>
<dbReference type="PANTHER" id="PTHR48069:SF3">
    <property type="entry name" value="DIHYDROFOLATE REDUCTASE"/>
    <property type="match status" value="1"/>
</dbReference>
<dbReference type="InterPro" id="IPR024072">
    <property type="entry name" value="DHFR-like_dom_sf"/>
</dbReference>
<organism evidence="9 10">
    <name type="scientific">Trueperella bialowiezensis</name>
    <dbReference type="NCBI Taxonomy" id="312285"/>
    <lineage>
        <taxon>Bacteria</taxon>
        <taxon>Bacillati</taxon>
        <taxon>Actinomycetota</taxon>
        <taxon>Actinomycetes</taxon>
        <taxon>Actinomycetales</taxon>
        <taxon>Actinomycetaceae</taxon>
        <taxon>Trueperella</taxon>
    </lineage>
</organism>
<proteinExistence type="inferred from homology"/>
<dbReference type="Pfam" id="PF00186">
    <property type="entry name" value="DHFR_1"/>
    <property type="match status" value="1"/>
</dbReference>